<dbReference type="AlphaFoldDB" id="A0A179IMQ9"/>
<dbReference type="InterPro" id="IPR005249">
    <property type="entry name" value="YqeK"/>
</dbReference>
<evidence type="ECO:0000256" key="1">
    <source>
        <dbReference type="ARBA" id="ARBA00012506"/>
    </source>
</evidence>
<evidence type="ECO:0000256" key="6">
    <source>
        <dbReference type="ARBA" id="ARBA00049417"/>
    </source>
</evidence>
<protein>
    <recommendedName>
        <fullName evidence="1">bis(5'-nucleosyl)-tetraphosphatase (symmetrical)</fullName>
        <ecNumber evidence="1">3.6.1.41</ecNumber>
    </recommendedName>
</protein>
<dbReference type="EMBL" id="JXBB01000034">
    <property type="protein sequence ID" value="OAR03928.1"/>
    <property type="molecule type" value="Genomic_DNA"/>
</dbReference>
<comment type="catalytic activity">
    <reaction evidence="6">
        <text>P(1),P(4)-bis(5'-adenosyl) tetraphosphate + H2O = 2 ADP + 2 H(+)</text>
        <dbReference type="Rhea" id="RHEA:24252"/>
        <dbReference type="ChEBI" id="CHEBI:15377"/>
        <dbReference type="ChEBI" id="CHEBI:15378"/>
        <dbReference type="ChEBI" id="CHEBI:58141"/>
        <dbReference type="ChEBI" id="CHEBI:456216"/>
        <dbReference type="EC" id="3.6.1.41"/>
    </reaction>
</comment>
<sequence length="188" mass="21297">MEALLATIEAELRAELSPKRYRHVLGVAETARNLAPRAGVPEDEAVLAALLHDRCREWPAAELEAILRRYRDVVWLDYAPVIWHGPVASYVARERYGIENVRVLEAIYYHTTGRGAMSSLDLVLWVADYIEPGRTFPEADVARKLAETDLEAAFRYGLSRSLIELIERGEKIHPAMWQAYNAIAGRRA</sequence>
<dbReference type="RefSeq" id="WP_169816948.1">
    <property type="nucleotide sequence ID" value="NZ_CBCSAS010000009.1"/>
</dbReference>
<evidence type="ECO:0000313" key="9">
    <source>
        <dbReference type="Proteomes" id="UP000243024"/>
    </source>
</evidence>
<keyword evidence="4" id="KW-0378">Hydrolase</keyword>
<dbReference type="GO" id="GO:0008803">
    <property type="term" value="F:bis(5'-nucleosyl)-tetraphosphatase (symmetrical) activity"/>
    <property type="evidence" value="ECO:0007669"/>
    <property type="project" value="UniProtKB-EC"/>
</dbReference>
<gene>
    <name evidence="8" type="ORF">SA87_03640</name>
</gene>
<dbReference type="GO" id="GO:0000166">
    <property type="term" value="F:nucleotide binding"/>
    <property type="evidence" value="ECO:0007669"/>
    <property type="project" value="UniProtKB-KW"/>
</dbReference>
<evidence type="ECO:0000256" key="2">
    <source>
        <dbReference type="ARBA" id="ARBA00022723"/>
    </source>
</evidence>
<keyword evidence="3" id="KW-0547">Nucleotide-binding</keyword>
<dbReference type="Proteomes" id="UP000243024">
    <property type="component" value="Unassembled WGS sequence"/>
</dbReference>
<name>A0A179IMQ9_HYDSH</name>
<dbReference type="Pfam" id="PF01966">
    <property type="entry name" value="HD"/>
    <property type="match status" value="1"/>
</dbReference>
<accession>A0A179IMQ9</accession>
<organism evidence="8 9">
    <name type="scientific">Hydrogenibacillus schlegelii</name>
    <name type="common">Bacillus schlegelii</name>
    <dbReference type="NCBI Taxonomy" id="1484"/>
    <lineage>
        <taxon>Bacteria</taxon>
        <taxon>Bacillati</taxon>
        <taxon>Bacillota</taxon>
        <taxon>Bacilli</taxon>
        <taxon>Bacillales</taxon>
        <taxon>Bacillales Family X. Incertae Sedis</taxon>
        <taxon>Hydrogenibacillus</taxon>
    </lineage>
</organism>
<dbReference type="GO" id="GO:0046872">
    <property type="term" value="F:metal ion binding"/>
    <property type="evidence" value="ECO:0007669"/>
    <property type="project" value="UniProtKB-KW"/>
</dbReference>
<keyword evidence="9" id="KW-1185">Reference proteome</keyword>
<dbReference type="SMART" id="SM00471">
    <property type="entry name" value="HDc"/>
    <property type="match status" value="1"/>
</dbReference>
<comment type="caution">
    <text evidence="8">The sequence shown here is derived from an EMBL/GenBank/DDBJ whole genome shotgun (WGS) entry which is preliminary data.</text>
</comment>
<evidence type="ECO:0000256" key="4">
    <source>
        <dbReference type="ARBA" id="ARBA00022801"/>
    </source>
</evidence>
<feature type="domain" description="HD/PDEase" evidence="7">
    <location>
        <begin position="16"/>
        <end position="142"/>
    </location>
</feature>
<dbReference type="Gene3D" id="1.10.3210.10">
    <property type="entry name" value="Hypothetical protein af1432"/>
    <property type="match status" value="1"/>
</dbReference>
<dbReference type="PANTHER" id="PTHR35795">
    <property type="entry name" value="SLR1885 PROTEIN"/>
    <property type="match status" value="1"/>
</dbReference>
<keyword evidence="5" id="KW-0408">Iron</keyword>
<reference evidence="8 9" key="1">
    <citation type="submission" date="2015-09" db="EMBL/GenBank/DDBJ databases">
        <title>Draft genome sequence of Hydrogenibacillus schlegelii DSM 2000.</title>
        <authorList>
            <person name="Hemp J."/>
        </authorList>
    </citation>
    <scope>NUCLEOTIDE SEQUENCE [LARGE SCALE GENOMIC DNA]</scope>
    <source>
        <strain evidence="8 9">MA 48</strain>
    </source>
</reference>
<proteinExistence type="predicted"/>
<dbReference type="PANTHER" id="PTHR35795:SF1">
    <property type="entry name" value="BIS(5'-NUCLEOSYL)-TETRAPHOSPHATASE, SYMMETRICAL"/>
    <property type="match status" value="1"/>
</dbReference>
<dbReference type="CDD" id="cd00077">
    <property type="entry name" value="HDc"/>
    <property type="match status" value="1"/>
</dbReference>
<evidence type="ECO:0000259" key="7">
    <source>
        <dbReference type="SMART" id="SM00471"/>
    </source>
</evidence>
<dbReference type="NCBIfam" id="TIGR00488">
    <property type="entry name" value="bis(5'-nucleosyl)-tetraphosphatase (symmetrical) YqeK"/>
    <property type="match status" value="1"/>
</dbReference>
<evidence type="ECO:0000256" key="3">
    <source>
        <dbReference type="ARBA" id="ARBA00022741"/>
    </source>
</evidence>
<dbReference type="InterPro" id="IPR051094">
    <property type="entry name" value="Diverse_Catalytic_Enzymes"/>
</dbReference>
<dbReference type="STRING" id="1484.SA87_03640"/>
<dbReference type="InterPro" id="IPR003607">
    <property type="entry name" value="HD/PDEase_dom"/>
</dbReference>
<dbReference type="EC" id="3.6.1.41" evidence="1"/>
<keyword evidence="2" id="KW-0479">Metal-binding</keyword>
<dbReference type="SUPFAM" id="SSF109604">
    <property type="entry name" value="HD-domain/PDEase-like"/>
    <property type="match status" value="1"/>
</dbReference>
<dbReference type="InterPro" id="IPR006674">
    <property type="entry name" value="HD_domain"/>
</dbReference>
<evidence type="ECO:0000256" key="5">
    <source>
        <dbReference type="ARBA" id="ARBA00023004"/>
    </source>
</evidence>
<evidence type="ECO:0000313" key="8">
    <source>
        <dbReference type="EMBL" id="OAR03928.1"/>
    </source>
</evidence>